<dbReference type="NCBIfam" id="TIGR01901">
    <property type="entry name" value="adhes_NPXG"/>
    <property type="match status" value="1"/>
</dbReference>
<gene>
    <name evidence="2" type="ORF">A6770_30355</name>
</gene>
<dbReference type="InterPro" id="IPR012334">
    <property type="entry name" value="Pectin_lyas_fold"/>
</dbReference>
<protein>
    <recommendedName>
        <fullName evidence="1">Filamentous haemagglutinin FhaB/tRNA nuclease CdiA-like TPS domain-containing protein</fullName>
    </recommendedName>
</protein>
<evidence type="ECO:0000259" key="1">
    <source>
        <dbReference type="SMART" id="SM00912"/>
    </source>
</evidence>
<dbReference type="Gene3D" id="2.160.20.10">
    <property type="entry name" value="Single-stranded right-handed beta-helix, Pectin lyase-like"/>
    <property type="match status" value="2"/>
</dbReference>
<dbReference type="Proteomes" id="UP000252107">
    <property type="component" value="Unassembled WGS sequence"/>
</dbReference>
<organism evidence="2 3">
    <name type="scientific">Nostoc minutum NIES-26</name>
    <dbReference type="NCBI Taxonomy" id="1844469"/>
    <lineage>
        <taxon>Bacteria</taxon>
        <taxon>Bacillati</taxon>
        <taxon>Cyanobacteriota</taxon>
        <taxon>Cyanophyceae</taxon>
        <taxon>Nostocales</taxon>
        <taxon>Nostocaceae</taxon>
        <taxon>Nostoc</taxon>
    </lineage>
</organism>
<reference evidence="2" key="1">
    <citation type="submission" date="2016-04" db="EMBL/GenBank/DDBJ databases">
        <authorList>
            <person name="Tabuchi Yagui T.R."/>
        </authorList>
    </citation>
    <scope>NUCLEOTIDE SEQUENCE [LARGE SCALE GENOMIC DNA]</scope>
    <source>
        <strain evidence="2">NIES-26</strain>
    </source>
</reference>
<sequence length="897" mass="92605">MSGVSIRLYWWQGLGIAIGSAIVLYTNSSVAQITPDGTLPNNSDVRLEGNTRIISGGTTRGANLFHSFREFSVPTSQTAFFNNVLDIQNIFTRVTGSSVSNIDGSIRALGKANLFIINPNGIIFGKNASLNIGGSFVATTANAIGFDNLGFFSASNPEVPSPLLTVNPNALLFNQIAVAPIQNSSTVPAGSTPGGEDAFGLRVPDGRSFLLVGGNVNMDGGRLNAFGGRVSLGGLASAGTVGLNGDGNNSRLSFPNSVERSDVFLSDRAQVNVFAGNGGSIAVNARNLEMTGGSFLRAGIDSGLGSDNSKAGNISLNATVAINLNNNSEIFNQVRSEANGQGGDVSINATTLLVRDGARVNTGTFGTGKGGNLRVDAQDVQLIGTSADGKFPSGLFTSAQPNSTGDAGDLTVKTNTFLVRDGAQVFAGTFGAGKAGSLTVDAQDVQIIGRSADGQFGSGLFTRAGRNSTGKASDITLRTNTLLVRDGAVVNASTFGAGNGGKLTVDAQDVQIIGRSADGQFGSGLFTRAGRNSTGNAGDITLRTNTLLVRDGAVVSTSTFSAGNGGKLTVDASDVQLIGRSADGQFGSGLFTRAERNSTGNAGDLTVRTNTLLVQDEARVSVASLGTGTAGNMTLNARSIRLNNGLLIANTRSPKVDRDREQATININSKDLIMTGNSNIRTNATGKNVIGGNININTDVLAGFENSNISANSANFRGGNIRINTKGIFGIQFRDVNSRNTSDITATGRTRRLSGNVQITTPDIDPTNGLIELPTNLVDVSQQISTACTLGSRQFQSSFVSTGRGGLPMSPTEPLQDTSTLSAWVRLRPKPATRAKITISPQPTAVSNSTKVAAATTIVEATGWVVNSNGNIELVAQAPNVTSESSRQTPASCPASR</sequence>
<accession>A0A367QBJ7</accession>
<keyword evidence="3" id="KW-1185">Reference proteome</keyword>
<dbReference type="Pfam" id="PF05860">
    <property type="entry name" value="TPS"/>
    <property type="match status" value="1"/>
</dbReference>
<comment type="caution">
    <text evidence="2">The sequence shown here is derived from an EMBL/GenBank/DDBJ whole genome shotgun (WGS) entry which is preliminary data.</text>
</comment>
<evidence type="ECO:0000313" key="3">
    <source>
        <dbReference type="Proteomes" id="UP000252107"/>
    </source>
</evidence>
<name>A0A367QBJ7_9NOSO</name>
<dbReference type="InterPro" id="IPR008638">
    <property type="entry name" value="FhaB/CdiA-like_TPS"/>
</dbReference>
<feature type="domain" description="Filamentous haemagglutinin FhaB/tRNA nuclease CdiA-like TPS" evidence="1">
    <location>
        <begin position="36"/>
        <end position="147"/>
    </location>
</feature>
<dbReference type="SUPFAM" id="SSF51126">
    <property type="entry name" value="Pectin lyase-like"/>
    <property type="match status" value="3"/>
</dbReference>
<evidence type="ECO:0000313" key="2">
    <source>
        <dbReference type="EMBL" id="RCJ21435.1"/>
    </source>
</evidence>
<proteinExistence type="predicted"/>
<dbReference type="InterPro" id="IPR011050">
    <property type="entry name" value="Pectin_lyase_fold/virulence"/>
</dbReference>
<dbReference type="EMBL" id="LXQD01000330">
    <property type="protein sequence ID" value="RCJ21435.1"/>
    <property type="molecule type" value="Genomic_DNA"/>
</dbReference>
<dbReference type="AlphaFoldDB" id="A0A367QBJ7"/>
<dbReference type="SMART" id="SM00912">
    <property type="entry name" value="Haemagg_act"/>
    <property type="match status" value="1"/>
</dbReference>